<dbReference type="Proteomes" id="UP000555367">
    <property type="component" value="Unassembled WGS sequence"/>
</dbReference>
<proteinExistence type="predicted"/>
<sequence length="94" mass="10558">ILTARLTKACPINPPQRGFIRSSGSAENSKSLQLLIRNARKEHQPLEVVFVDLAKAFDTVSHFHIITALKQKGMDKHIIALITNLYHNINTDID</sequence>
<evidence type="ECO:0000313" key="2">
    <source>
        <dbReference type="Proteomes" id="UP000555367"/>
    </source>
</evidence>
<feature type="non-terminal residue" evidence="1">
    <location>
        <position position="94"/>
    </location>
</feature>
<dbReference type="AlphaFoldDB" id="A0A7L3CF03"/>
<dbReference type="OrthoDB" id="10063195at2759"/>
<comment type="caution">
    <text evidence="1">The sequence shown here is derived from an EMBL/GenBank/DDBJ whole genome shotgun (WGS) entry which is preliminary data.</text>
</comment>
<gene>
    <name evidence="1" type="primary">Po22</name>
    <name evidence="1" type="ORF">PELURI_R16330</name>
</gene>
<organism evidence="1 2">
    <name type="scientific">Pelecanoides urinatrix</name>
    <name type="common">Common diving petrel</name>
    <name type="synonym">Procellaria urinatrix</name>
    <dbReference type="NCBI Taxonomy" id="37079"/>
    <lineage>
        <taxon>Eukaryota</taxon>
        <taxon>Metazoa</taxon>
        <taxon>Chordata</taxon>
        <taxon>Craniata</taxon>
        <taxon>Vertebrata</taxon>
        <taxon>Euteleostomi</taxon>
        <taxon>Archelosauria</taxon>
        <taxon>Archosauria</taxon>
        <taxon>Dinosauria</taxon>
        <taxon>Saurischia</taxon>
        <taxon>Theropoda</taxon>
        <taxon>Coelurosauria</taxon>
        <taxon>Aves</taxon>
        <taxon>Neognathae</taxon>
        <taxon>Neoaves</taxon>
        <taxon>Aequornithes</taxon>
        <taxon>Procellariiformes</taxon>
        <taxon>Procellariidae</taxon>
        <taxon>Pelecanoides</taxon>
    </lineage>
</organism>
<reference evidence="1 2" key="1">
    <citation type="submission" date="2019-09" db="EMBL/GenBank/DDBJ databases">
        <title>Bird 10,000 Genomes (B10K) Project - Family phase.</title>
        <authorList>
            <person name="Zhang G."/>
        </authorList>
    </citation>
    <scope>NUCLEOTIDE SEQUENCE [LARGE SCALE GENOMIC DNA]</scope>
    <source>
        <strain evidence="1">B10K-DU-012-45</strain>
    </source>
</reference>
<protein>
    <submittedName>
        <fullName evidence="1">PO22 protein</fullName>
    </submittedName>
</protein>
<accession>A0A7L3CF03</accession>
<feature type="non-terminal residue" evidence="1">
    <location>
        <position position="1"/>
    </location>
</feature>
<evidence type="ECO:0000313" key="1">
    <source>
        <dbReference type="EMBL" id="NXT42188.1"/>
    </source>
</evidence>
<dbReference type="EMBL" id="VZTQ01012947">
    <property type="protein sequence ID" value="NXT42188.1"/>
    <property type="molecule type" value="Genomic_DNA"/>
</dbReference>
<keyword evidence="2" id="KW-1185">Reference proteome</keyword>
<name>A0A7L3CF03_PELUR</name>